<dbReference type="Proteomes" id="UP001140453">
    <property type="component" value="Unassembled WGS sequence"/>
</dbReference>
<name>A0A9W8Z340_9PEZI</name>
<keyword evidence="4" id="KW-1185">Reference proteome</keyword>
<dbReference type="InterPro" id="IPR011333">
    <property type="entry name" value="SKP1/BTB/POZ_sf"/>
</dbReference>
<feature type="domain" description="BTB" evidence="2">
    <location>
        <begin position="11"/>
        <end position="89"/>
    </location>
</feature>
<proteinExistence type="predicted"/>
<dbReference type="PANTHER" id="PTHR47843:SF2">
    <property type="entry name" value="BTB DOMAIN-CONTAINING PROTEIN"/>
    <property type="match status" value="1"/>
</dbReference>
<dbReference type="EMBL" id="JAPEVB010000001">
    <property type="protein sequence ID" value="KAJ4396883.1"/>
    <property type="molecule type" value="Genomic_DNA"/>
</dbReference>
<feature type="compositionally biased region" description="Polar residues" evidence="1">
    <location>
        <begin position="314"/>
        <end position="330"/>
    </location>
</feature>
<dbReference type="OrthoDB" id="1022638at2759"/>
<comment type="caution">
    <text evidence="3">The sequence shown here is derived from an EMBL/GenBank/DDBJ whole genome shotgun (WGS) entry which is preliminary data.</text>
</comment>
<dbReference type="InterPro" id="IPR000210">
    <property type="entry name" value="BTB/POZ_dom"/>
</dbReference>
<accession>A0A9W8Z340</accession>
<dbReference type="PROSITE" id="PS50097">
    <property type="entry name" value="BTB"/>
    <property type="match status" value="1"/>
</dbReference>
<evidence type="ECO:0000259" key="2">
    <source>
        <dbReference type="PROSITE" id="PS50097"/>
    </source>
</evidence>
<dbReference type="PANTHER" id="PTHR47843">
    <property type="entry name" value="BTB DOMAIN-CONTAINING PROTEIN-RELATED"/>
    <property type="match status" value="1"/>
</dbReference>
<evidence type="ECO:0000313" key="3">
    <source>
        <dbReference type="EMBL" id="KAJ4396883.1"/>
    </source>
</evidence>
<sequence length="330" mass="38026">MSSWGPLPGAEMVRLLVGPNKREFTIHKKLLCASSSFFRYSLESASSEPSSPSSVESDSGAVSTFHSEKLIWLSEECPEMMELFVLWLYQRNSFRMTLEQKVAAVTVAPNPANRAKILNNRRQLHWNLVKLHLFAAVIRLPVLQDVAMDAIQDLYLRCDWDVSQNFVRFLYEECTREQAFRLRKWAVAMLAWTLSNNSGDPLAFNELFDEFPELQWDFSKHMEKMDDSRADYCVKNPQLRLPRNKLKNEERQFGFRQCSFHSHRSSVGEGRCPYAVDQPESPSKDSFGSRPSHAEVKSSFSKATTKQKRHARLKSSTSQIWTVQESAEET</sequence>
<feature type="region of interest" description="Disordered" evidence="1">
    <location>
        <begin position="263"/>
        <end position="330"/>
    </location>
</feature>
<dbReference type="AlphaFoldDB" id="A0A9W8Z340"/>
<evidence type="ECO:0000256" key="1">
    <source>
        <dbReference type="SAM" id="MobiDB-lite"/>
    </source>
</evidence>
<organism evidence="3 4">
    <name type="scientific">Gnomoniopsis smithogilvyi</name>
    <dbReference type="NCBI Taxonomy" id="1191159"/>
    <lineage>
        <taxon>Eukaryota</taxon>
        <taxon>Fungi</taxon>
        <taxon>Dikarya</taxon>
        <taxon>Ascomycota</taxon>
        <taxon>Pezizomycotina</taxon>
        <taxon>Sordariomycetes</taxon>
        <taxon>Sordariomycetidae</taxon>
        <taxon>Diaporthales</taxon>
        <taxon>Gnomoniaceae</taxon>
        <taxon>Gnomoniopsis</taxon>
    </lineage>
</organism>
<reference evidence="3" key="1">
    <citation type="submission" date="2022-10" db="EMBL/GenBank/DDBJ databases">
        <title>Tapping the CABI collections for fungal endophytes: first genome assemblies for Collariella, Neodidymelliopsis, Ascochyta clinopodiicola, Didymella pomorum, Didymosphaeria variabile, Neocosmospora piperis and Neocucurbitaria cava.</title>
        <authorList>
            <person name="Hill R."/>
        </authorList>
    </citation>
    <scope>NUCLEOTIDE SEQUENCE</scope>
    <source>
        <strain evidence="3">IMI 355082</strain>
    </source>
</reference>
<evidence type="ECO:0000313" key="4">
    <source>
        <dbReference type="Proteomes" id="UP001140453"/>
    </source>
</evidence>
<protein>
    <recommendedName>
        <fullName evidence="2">BTB domain-containing protein</fullName>
    </recommendedName>
</protein>
<dbReference type="Gene3D" id="3.30.710.10">
    <property type="entry name" value="Potassium Channel Kv1.1, Chain A"/>
    <property type="match status" value="1"/>
</dbReference>
<gene>
    <name evidence="3" type="ORF">N0V93_001105</name>
</gene>